<evidence type="ECO:0008006" key="4">
    <source>
        <dbReference type="Google" id="ProtNLM"/>
    </source>
</evidence>
<dbReference type="Proteomes" id="UP000467841">
    <property type="component" value="Unassembled WGS sequence"/>
</dbReference>
<evidence type="ECO:0000256" key="1">
    <source>
        <dbReference type="SAM" id="SignalP"/>
    </source>
</evidence>
<name>A0A6D2KJL8_9BRAS</name>
<evidence type="ECO:0000313" key="3">
    <source>
        <dbReference type="Proteomes" id="UP000467841"/>
    </source>
</evidence>
<feature type="signal peptide" evidence="1">
    <location>
        <begin position="1"/>
        <end position="20"/>
    </location>
</feature>
<keyword evidence="3" id="KW-1185">Reference proteome</keyword>
<organism evidence="2 3">
    <name type="scientific">Microthlaspi erraticum</name>
    <dbReference type="NCBI Taxonomy" id="1685480"/>
    <lineage>
        <taxon>Eukaryota</taxon>
        <taxon>Viridiplantae</taxon>
        <taxon>Streptophyta</taxon>
        <taxon>Embryophyta</taxon>
        <taxon>Tracheophyta</taxon>
        <taxon>Spermatophyta</taxon>
        <taxon>Magnoliopsida</taxon>
        <taxon>eudicotyledons</taxon>
        <taxon>Gunneridae</taxon>
        <taxon>Pentapetalae</taxon>
        <taxon>rosids</taxon>
        <taxon>malvids</taxon>
        <taxon>Brassicales</taxon>
        <taxon>Brassicaceae</taxon>
        <taxon>Coluteocarpeae</taxon>
        <taxon>Microthlaspi</taxon>
    </lineage>
</organism>
<dbReference type="OrthoDB" id="1096116at2759"/>
<keyword evidence="1" id="KW-0732">Signal</keyword>
<dbReference type="EMBL" id="CACVBM020001496">
    <property type="protein sequence ID" value="CAA7052437.1"/>
    <property type="molecule type" value="Genomic_DNA"/>
</dbReference>
<reference evidence="2" key="1">
    <citation type="submission" date="2020-01" db="EMBL/GenBank/DDBJ databases">
        <authorList>
            <person name="Mishra B."/>
        </authorList>
    </citation>
    <scope>NUCLEOTIDE SEQUENCE [LARGE SCALE GENOMIC DNA]</scope>
</reference>
<proteinExistence type="predicted"/>
<feature type="chain" id="PRO_5025518860" description="Knottin scorpion toxin-like domain-containing protein" evidence="1">
    <location>
        <begin position="21"/>
        <end position="91"/>
    </location>
</feature>
<sequence length="91" mass="10407">MVSFLKIVMIMALLVMSVNAKTIPECKQTACKEICNDTQSMVCFRCVFDCAYPGSVGNFGSIKQDMKCYRKCEETCLFDEDCYEKCTRKCH</sequence>
<dbReference type="AlphaFoldDB" id="A0A6D2KJL8"/>
<evidence type="ECO:0000313" key="2">
    <source>
        <dbReference type="EMBL" id="CAA7052437.1"/>
    </source>
</evidence>
<gene>
    <name evidence="2" type="ORF">MERR_LOCUS39672</name>
</gene>
<accession>A0A6D2KJL8</accession>
<protein>
    <recommendedName>
        <fullName evidence="4">Knottin scorpion toxin-like domain-containing protein</fullName>
    </recommendedName>
</protein>
<comment type="caution">
    <text evidence="2">The sequence shown here is derived from an EMBL/GenBank/DDBJ whole genome shotgun (WGS) entry which is preliminary data.</text>
</comment>